<keyword evidence="2" id="KW-0315">Glutamine amidotransferase</keyword>
<dbReference type="PANTHER" id="PTHR42695:SF5">
    <property type="entry name" value="GLUTAMINE AMIDOTRANSFERASE YLR126C-RELATED"/>
    <property type="match status" value="1"/>
</dbReference>
<dbReference type="InterPro" id="IPR029062">
    <property type="entry name" value="Class_I_gatase-like"/>
</dbReference>
<dbReference type="GO" id="GO:0005829">
    <property type="term" value="C:cytosol"/>
    <property type="evidence" value="ECO:0007669"/>
    <property type="project" value="TreeGrafter"/>
</dbReference>
<proteinExistence type="predicted"/>
<evidence type="ECO:0000313" key="3">
    <source>
        <dbReference type="Proteomes" id="UP000656804"/>
    </source>
</evidence>
<reference evidence="2" key="1">
    <citation type="submission" date="2020-11" db="EMBL/GenBank/DDBJ databases">
        <title>Nocardioides sp. CBS4Y-1, whole genome shotgun sequence.</title>
        <authorList>
            <person name="Tuo L."/>
        </authorList>
    </citation>
    <scope>NUCLEOTIDE SEQUENCE</scope>
    <source>
        <strain evidence="2">CBS4Y-1</strain>
    </source>
</reference>
<organism evidence="2 3">
    <name type="scientific">Nocardioides acrostichi</name>
    <dbReference type="NCBI Taxonomy" id="2784339"/>
    <lineage>
        <taxon>Bacteria</taxon>
        <taxon>Bacillati</taxon>
        <taxon>Actinomycetota</taxon>
        <taxon>Actinomycetes</taxon>
        <taxon>Propionibacteriales</taxon>
        <taxon>Nocardioidaceae</taxon>
        <taxon>Nocardioides</taxon>
    </lineage>
</organism>
<dbReference type="EMBL" id="JADIVZ010000007">
    <property type="protein sequence ID" value="MBF4162790.1"/>
    <property type="molecule type" value="Genomic_DNA"/>
</dbReference>
<dbReference type="Pfam" id="PF00117">
    <property type="entry name" value="GATase"/>
    <property type="match status" value="1"/>
</dbReference>
<protein>
    <submittedName>
        <fullName evidence="2">Type 1 glutamine amidotransferase</fullName>
    </submittedName>
</protein>
<dbReference type="InterPro" id="IPR017926">
    <property type="entry name" value="GATASE"/>
</dbReference>
<evidence type="ECO:0000259" key="1">
    <source>
        <dbReference type="Pfam" id="PF00117"/>
    </source>
</evidence>
<dbReference type="SUPFAM" id="SSF52317">
    <property type="entry name" value="Class I glutamine amidotransferase-like"/>
    <property type="match status" value="1"/>
</dbReference>
<dbReference type="PANTHER" id="PTHR42695">
    <property type="entry name" value="GLUTAMINE AMIDOTRANSFERASE YLR126C-RELATED"/>
    <property type="match status" value="1"/>
</dbReference>
<keyword evidence="3" id="KW-1185">Reference proteome</keyword>
<dbReference type="Proteomes" id="UP000656804">
    <property type="component" value="Unassembled WGS sequence"/>
</dbReference>
<feature type="domain" description="Glutamine amidotransferase" evidence="1">
    <location>
        <begin position="24"/>
        <end position="188"/>
    </location>
</feature>
<dbReference type="AlphaFoldDB" id="A0A930V166"/>
<accession>A0A930V166</accession>
<dbReference type="CDD" id="cd01741">
    <property type="entry name" value="GATase1_1"/>
    <property type="match status" value="1"/>
</dbReference>
<evidence type="ECO:0000313" key="2">
    <source>
        <dbReference type="EMBL" id="MBF4162790.1"/>
    </source>
</evidence>
<gene>
    <name evidence="2" type="ORF">ISG29_13920</name>
</gene>
<dbReference type="Gene3D" id="3.40.50.880">
    <property type="match status" value="1"/>
</dbReference>
<dbReference type="PROSITE" id="PS51273">
    <property type="entry name" value="GATASE_TYPE_1"/>
    <property type="match status" value="1"/>
</dbReference>
<name>A0A930V166_9ACTN</name>
<sequence>MSAKCVLVVQHEDPCPPGMVGDWLREAGCDLDVRRAHLGDPLPDDLTAHAGFMVLGGAANADDDVAWFPQTKALVRAAAATGVPALGICLGHQVFASALGGRVVRNPQGAQHGLLPVGWLPEATDDPLVGGLTGTTRDGARVGVHWNGDIVAQLPEGAVRLASAPGGEVQAARFAASVWGVQWHPEADADLVAGWPGTSAFVPTARRVHERLVASWRPLAQSFVALVEQSRR</sequence>
<dbReference type="InterPro" id="IPR044992">
    <property type="entry name" value="ChyE-like"/>
</dbReference>
<comment type="caution">
    <text evidence="2">The sequence shown here is derived from an EMBL/GenBank/DDBJ whole genome shotgun (WGS) entry which is preliminary data.</text>
</comment>
<dbReference type="RefSeq" id="WP_194504052.1">
    <property type="nucleotide sequence ID" value="NZ_JADIVZ010000007.1"/>
</dbReference>